<dbReference type="HAMAP" id="MF_00286">
    <property type="entry name" value="DsbB"/>
    <property type="match status" value="1"/>
</dbReference>
<evidence type="ECO:0000256" key="4">
    <source>
        <dbReference type="ARBA" id="ARBA00022475"/>
    </source>
</evidence>
<dbReference type="PANTHER" id="PTHR36570">
    <property type="entry name" value="DISULFIDE BOND FORMATION PROTEIN B"/>
    <property type="match status" value="1"/>
</dbReference>
<feature type="transmembrane region" description="Helical" evidence="15">
    <location>
        <begin position="68"/>
        <end position="86"/>
    </location>
</feature>
<dbReference type="InterPro" id="IPR003752">
    <property type="entry name" value="DiS_bond_form_DsbB/BdbC"/>
</dbReference>
<feature type="transmembrane region" description="Helical" evidence="15">
    <location>
        <begin position="35"/>
        <end position="56"/>
    </location>
</feature>
<dbReference type="SUPFAM" id="SSF158442">
    <property type="entry name" value="DsbB-like"/>
    <property type="match status" value="1"/>
</dbReference>
<evidence type="ECO:0000256" key="8">
    <source>
        <dbReference type="ARBA" id="ARBA00022989"/>
    </source>
</evidence>
<comment type="similarity">
    <text evidence="2 14">Belongs to the DsbB family.</text>
</comment>
<evidence type="ECO:0000256" key="1">
    <source>
        <dbReference type="ARBA" id="ARBA00004429"/>
    </source>
</evidence>
<feature type="topological domain" description="Cytoplasmic" evidence="14">
    <location>
        <begin position="63"/>
        <end position="68"/>
    </location>
</feature>
<evidence type="ECO:0000256" key="15">
    <source>
        <dbReference type="SAM" id="Phobius"/>
    </source>
</evidence>
<evidence type="ECO:0000256" key="9">
    <source>
        <dbReference type="ARBA" id="ARBA00023002"/>
    </source>
</evidence>
<evidence type="ECO:0000313" key="16">
    <source>
        <dbReference type="EMBL" id="MCF2946624.1"/>
    </source>
</evidence>
<comment type="caution">
    <text evidence="14">Lacks conserved residue(s) required for the propagation of feature annotation.</text>
</comment>
<evidence type="ECO:0000256" key="13">
    <source>
        <dbReference type="ARBA" id="ARBA00023284"/>
    </source>
</evidence>
<feature type="disulfide bond" description="Redox-active" evidence="14">
    <location>
        <begin position="102"/>
        <end position="128"/>
    </location>
</feature>
<dbReference type="PANTHER" id="PTHR36570:SF2">
    <property type="entry name" value="DISULFIDE BOND FORMATION PROTEIN B"/>
    <property type="match status" value="1"/>
</dbReference>
<dbReference type="RefSeq" id="WP_235310151.1">
    <property type="nucleotide sequence ID" value="NZ_JAKGAS010000001.1"/>
</dbReference>
<keyword evidence="7 14" id="KW-0249">Electron transport</keyword>
<dbReference type="EMBL" id="JAKGAS010000001">
    <property type="protein sequence ID" value="MCF2946624.1"/>
    <property type="molecule type" value="Genomic_DNA"/>
</dbReference>
<keyword evidence="10 14" id="KW-0472">Membrane</keyword>
<evidence type="ECO:0000256" key="11">
    <source>
        <dbReference type="ARBA" id="ARBA00023157"/>
    </source>
</evidence>
<keyword evidence="11 14" id="KW-1015">Disulfide bond</keyword>
<dbReference type="Gene3D" id="1.20.1550.10">
    <property type="entry name" value="DsbB-like"/>
    <property type="match status" value="1"/>
</dbReference>
<comment type="function">
    <text evidence="14">Required for disulfide bond formation in some periplasmic proteins. Acts by oxidizing the DsbA protein.</text>
</comment>
<evidence type="ECO:0000256" key="5">
    <source>
        <dbReference type="ARBA" id="ARBA00022519"/>
    </source>
</evidence>
<sequence>MLAKLVEKKAAWALLFGSCLSLELAALYFQYGMQLAPCIMCIYQRTAVIGIMFSAIPPLIYNIMVTRFIAYITWGVSTIWGLIIAIEHVDIQTAVNPFFASCEFVPNFPSWAPLHEWLPAIFEASGDCGDIDWQFMDMSMPQWMIVVFAIYSGIFGLVLLTRLWLKKRL</sequence>
<evidence type="ECO:0000256" key="10">
    <source>
        <dbReference type="ARBA" id="ARBA00023136"/>
    </source>
</evidence>
<feature type="topological domain" description="Cytoplasmic" evidence="14">
    <location>
        <begin position="1"/>
        <end position="11"/>
    </location>
</feature>
<gene>
    <name evidence="14 16" type="primary">dsbB</name>
    <name evidence="16" type="ORF">L0668_00765</name>
</gene>
<evidence type="ECO:0000256" key="6">
    <source>
        <dbReference type="ARBA" id="ARBA00022692"/>
    </source>
</evidence>
<dbReference type="GO" id="GO:0016491">
    <property type="term" value="F:oxidoreductase activity"/>
    <property type="evidence" value="ECO:0007669"/>
    <property type="project" value="UniProtKB-KW"/>
</dbReference>
<proteinExistence type="inferred from homology"/>
<dbReference type="NCBIfam" id="NF002485">
    <property type="entry name" value="PRK01749.1"/>
    <property type="match status" value="1"/>
</dbReference>
<comment type="subcellular location">
    <subcellularLocation>
        <location evidence="1">Cell inner membrane</location>
        <topology evidence="1">Multi-pass membrane protein</topology>
    </subcellularLocation>
    <subcellularLocation>
        <location evidence="14">Cell membrane</location>
        <topology evidence="14">Multi-pass membrane protein</topology>
    </subcellularLocation>
</comment>
<name>A0ABS9D1X0_9ALTE</name>
<evidence type="ECO:0000256" key="2">
    <source>
        <dbReference type="ARBA" id="ARBA00008823"/>
    </source>
</evidence>
<keyword evidence="5" id="KW-0997">Cell inner membrane</keyword>
<keyword evidence="8 14" id="KW-1133">Transmembrane helix</keyword>
<organism evidence="16 17">
    <name type="scientific">Paraglaciecola algarum</name>
    <dbReference type="NCBI Taxonomy" id="3050085"/>
    <lineage>
        <taxon>Bacteria</taxon>
        <taxon>Pseudomonadati</taxon>
        <taxon>Pseudomonadota</taxon>
        <taxon>Gammaproteobacteria</taxon>
        <taxon>Alteromonadales</taxon>
        <taxon>Alteromonadaceae</taxon>
        <taxon>Paraglaciecola</taxon>
    </lineage>
</organism>
<evidence type="ECO:0000256" key="14">
    <source>
        <dbReference type="HAMAP-Rule" id="MF_00286"/>
    </source>
</evidence>
<keyword evidence="12 14" id="KW-0143">Chaperone</keyword>
<reference evidence="16 17" key="1">
    <citation type="submission" date="2022-01" db="EMBL/GenBank/DDBJ databases">
        <title>Paraglaciecola sp. G1-23.</title>
        <authorList>
            <person name="Jin M.S."/>
            <person name="Han D.M."/>
            <person name="Kim H.M."/>
            <person name="Jeon C.O."/>
        </authorList>
    </citation>
    <scope>NUCLEOTIDE SEQUENCE [LARGE SCALE GENOMIC DNA]</scope>
    <source>
        <strain evidence="16 17">G1-23</strain>
    </source>
</reference>
<feature type="topological domain" description="Periplasmic" evidence="14">
    <location>
        <begin position="29"/>
        <end position="46"/>
    </location>
</feature>
<dbReference type="InterPro" id="IPR023380">
    <property type="entry name" value="DsbB-like_sf"/>
</dbReference>
<evidence type="ECO:0000313" key="17">
    <source>
        <dbReference type="Proteomes" id="UP001521137"/>
    </source>
</evidence>
<protein>
    <recommendedName>
        <fullName evidence="14">Disulfide bond formation protein B</fullName>
    </recommendedName>
    <alternativeName>
        <fullName evidence="14">Disulfide oxidoreductase</fullName>
    </alternativeName>
</protein>
<feature type="disulfide bond" description="Redox-active" evidence="14">
    <location>
        <begin position="38"/>
        <end position="41"/>
    </location>
</feature>
<keyword evidence="4 14" id="KW-1003">Cell membrane</keyword>
<evidence type="ECO:0000256" key="7">
    <source>
        <dbReference type="ARBA" id="ARBA00022982"/>
    </source>
</evidence>
<evidence type="ECO:0000256" key="12">
    <source>
        <dbReference type="ARBA" id="ARBA00023186"/>
    </source>
</evidence>
<dbReference type="Pfam" id="PF02600">
    <property type="entry name" value="DsbB"/>
    <property type="match status" value="1"/>
</dbReference>
<comment type="caution">
    <text evidence="16">The sequence shown here is derived from an EMBL/GenBank/DDBJ whole genome shotgun (WGS) entry which is preliminary data.</text>
</comment>
<dbReference type="InterPro" id="IPR050183">
    <property type="entry name" value="DsbB"/>
</dbReference>
<keyword evidence="3 14" id="KW-0813">Transport</keyword>
<feature type="transmembrane region" description="Helical" evidence="15">
    <location>
        <begin position="143"/>
        <end position="165"/>
    </location>
</feature>
<evidence type="ECO:0000256" key="3">
    <source>
        <dbReference type="ARBA" id="ARBA00022448"/>
    </source>
</evidence>
<keyword evidence="17" id="KW-1185">Reference proteome</keyword>
<dbReference type="Proteomes" id="UP001521137">
    <property type="component" value="Unassembled WGS sequence"/>
</dbReference>
<dbReference type="InterPro" id="IPR022920">
    <property type="entry name" value="Disulphide_bond_form_DsbB"/>
</dbReference>
<keyword evidence="6 14" id="KW-0812">Transmembrane</keyword>
<keyword evidence="9 14" id="KW-0560">Oxidoreductase</keyword>
<keyword evidence="13 14" id="KW-0676">Redox-active center</keyword>
<accession>A0ABS9D1X0</accession>
<feature type="topological domain" description="Cytoplasmic" evidence="14">
    <location>
        <begin position="162"/>
        <end position="169"/>
    </location>
</feature>